<comment type="caution">
    <text evidence="4">The sequence shown here is derived from an EMBL/GenBank/DDBJ whole genome shotgun (WGS) entry which is preliminary data.</text>
</comment>
<dbReference type="Proteomes" id="UP000471152">
    <property type="component" value="Unassembled WGS sequence"/>
</dbReference>
<dbReference type="Gene3D" id="3.10.129.10">
    <property type="entry name" value="Hotdog Thioesterase"/>
    <property type="match status" value="1"/>
</dbReference>
<comment type="similarity">
    <text evidence="1">Belongs to the 4-hydroxybenzoyl-CoA thioesterase family.</text>
</comment>
<dbReference type="PANTHER" id="PTHR31793:SF27">
    <property type="entry name" value="NOVEL THIOESTERASE SUPERFAMILY DOMAIN AND SAPOSIN A-TYPE DOMAIN CONTAINING PROTEIN (0610012H03RIK)"/>
    <property type="match status" value="1"/>
</dbReference>
<evidence type="ECO:0000313" key="6">
    <source>
        <dbReference type="Proteomes" id="UP000471152"/>
    </source>
</evidence>
<protein>
    <submittedName>
        <fullName evidence="4">Acyl-CoA thioesterase</fullName>
    </submittedName>
</protein>
<gene>
    <name evidence="4" type="ORF">G3R41_14640</name>
    <name evidence="3" type="ORF">GCU67_13990</name>
</gene>
<keyword evidence="5" id="KW-1185">Reference proteome</keyword>
<evidence type="ECO:0000313" key="5">
    <source>
        <dbReference type="Proteomes" id="UP000468828"/>
    </source>
</evidence>
<dbReference type="EMBL" id="JAAGWB010000041">
    <property type="protein sequence ID" value="NEN52153.1"/>
    <property type="molecule type" value="Genomic_DNA"/>
</dbReference>
<dbReference type="InterPro" id="IPR029069">
    <property type="entry name" value="HotDog_dom_sf"/>
</dbReference>
<dbReference type="SUPFAM" id="SSF54637">
    <property type="entry name" value="Thioesterase/thiol ester dehydrase-isomerase"/>
    <property type="match status" value="1"/>
</dbReference>
<dbReference type="GO" id="GO:0047617">
    <property type="term" value="F:fatty acyl-CoA hydrolase activity"/>
    <property type="evidence" value="ECO:0007669"/>
    <property type="project" value="TreeGrafter"/>
</dbReference>
<sequence>MTVPRPLEQYGFRRVFPTRWNDNDQYGHVNNVVYYAAMDTTINAWLLGVAGMDPLDGEVLGLCVASSCEYHRSIAYPDDMELGLAAARVGRTSVTWSLGIFGSADGAALATGSFTHVFVDRGTRRPVPVPAPLRALVEEQLLLDPAVPPGTAAGSER</sequence>
<keyword evidence="2" id="KW-0378">Hydrolase</keyword>
<dbReference type="InterPro" id="IPR050563">
    <property type="entry name" value="4-hydroxybenzoyl-CoA_TE"/>
</dbReference>
<reference evidence="3 5" key="1">
    <citation type="submission" date="2020-01" db="EMBL/GenBank/DDBJ databases">
        <title>the WGS Modestobacter muralis CPCC 204518.</title>
        <authorList>
            <person name="Jiang Z."/>
        </authorList>
    </citation>
    <scope>NUCLEOTIDE SEQUENCE [LARGE SCALE GENOMIC DNA]</scope>
    <source>
        <strain evidence="3 5">DSM 100205</strain>
    </source>
</reference>
<evidence type="ECO:0000313" key="3">
    <source>
        <dbReference type="EMBL" id="NEK95265.1"/>
    </source>
</evidence>
<dbReference type="Proteomes" id="UP000468828">
    <property type="component" value="Unassembled WGS sequence"/>
</dbReference>
<name>A0A6P0HAG0_9ACTN</name>
<evidence type="ECO:0000313" key="4">
    <source>
        <dbReference type="EMBL" id="NEN52153.1"/>
    </source>
</evidence>
<dbReference type="AlphaFoldDB" id="A0A6P0HAG0"/>
<dbReference type="EMBL" id="JAAGWH010000039">
    <property type="protein sequence ID" value="NEK95265.1"/>
    <property type="molecule type" value="Genomic_DNA"/>
</dbReference>
<evidence type="ECO:0000256" key="1">
    <source>
        <dbReference type="ARBA" id="ARBA00005953"/>
    </source>
</evidence>
<dbReference type="CDD" id="cd00586">
    <property type="entry name" value="4HBT"/>
    <property type="match status" value="1"/>
</dbReference>
<organism evidence="4 6">
    <name type="scientific">Modestobacter muralis</name>
    <dbReference type="NCBI Taxonomy" id="1608614"/>
    <lineage>
        <taxon>Bacteria</taxon>
        <taxon>Bacillati</taxon>
        <taxon>Actinomycetota</taxon>
        <taxon>Actinomycetes</taxon>
        <taxon>Geodermatophilales</taxon>
        <taxon>Geodermatophilaceae</taxon>
        <taxon>Modestobacter</taxon>
    </lineage>
</organism>
<reference evidence="4 6" key="2">
    <citation type="submission" date="2020-02" db="EMBL/GenBank/DDBJ databases">
        <title>The WGS of Modestobacter muralis DSM 100205.</title>
        <authorList>
            <person name="Jiang Z."/>
        </authorList>
    </citation>
    <scope>NUCLEOTIDE SEQUENCE [LARGE SCALE GENOMIC DNA]</scope>
    <source>
        <strain evidence="4 6">DSM 100205</strain>
    </source>
</reference>
<dbReference type="Pfam" id="PF13279">
    <property type="entry name" value="4HBT_2"/>
    <property type="match status" value="1"/>
</dbReference>
<dbReference type="PANTHER" id="PTHR31793">
    <property type="entry name" value="4-HYDROXYBENZOYL-COA THIOESTERASE FAMILY MEMBER"/>
    <property type="match status" value="1"/>
</dbReference>
<proteinExistence type="inferred from homology"/>
<accession>A0A6P0HAG0</accession>
<dbReference type="RefSeq" id="WP_163611830.1">
    <property type="nucleotide sequence ID" value="NZ_JAAGWB010000041.1"/>
</dbReference>
<evidence type="ECO:0000256" key="2">
    <source>
        <dbReference type="ARBA" id="ARBA00022801"/>
    </source>
</evidence>